<evidence type="ECO:0000313" key="6">
    <source>
        <dbReference type="Proteomes" id="UP000256601"/>
    </source>
</evidence>
<evidence type="ECO:0000313" key="4">
    <source>
        <dbReference type="EMBL" id="RDW24808.1"/>
    </source>
</evidence>
<dbReference type="SMART" id="SM00225">
    <property type="entry name" value="BTB"/>
    <property type="match status" value="1"/>
</dbReference>
<evidence type="ECO:0000313" key="3">
    <source>
        <dbReference type="EMBL" id="AOW03478.1"/>
    </source>
</evidence>
<gene>
    <name evidence="4" type="ORF">B0I71DRAFT_46624</name>
    <name evidence="3" type="ORF">YALI1_D02852g</name>
</gene>
<dbReference type="GeneID" id="2910525"/>
<dbReference type="InterPro" id="IPR003131">
    <property type="entry name" value="T1-type_BTB"/>
</dbReference>
<dbReference type="eggNOG" id="ENOG502QRM9">
    <property type="taxonomic scope" value="Eukaryota"/>
</dbReference>
<dbReference type="SUPFAM" id="SSF54695">
    <property type="entry name" value="POZ domain"/>
    <property type="match status" value="1"/>
</dbReference>
<evidence type="ECO:0000259" key="2">
    <source>
        <dbReference type="SMART" id="SM00225"/>
    </source>
</evidence>
<reference evidence="3 5" key="1">
    <citation type="journal article" date="2016" name="PLoS ONE">
        <title>Sequence Assembly of Yarrowia lipolytica Strain W29/CLIB89 Shows Transposable Element Diversity.</title>
        <authorList>
            <person name="Magnan C."/>
            <person name="Yu J."/>
            <person name="Chang I."/>
            <person name="Jahn E."/>
            <person name="Kanomata Y."/>
            <person name="Wu J."/>
            <person name="Zeller M."/>
            <person name="Oakes M."/>
            <person name="Baldi P."/>
            <person name="Sandmeyer S."/>
        </authorList>
    </citation>
    <scope>NUCLEOTIDE SEQUENCE [LARGE SCALE GENOMIC DNA]</scope>
    <source>
        <strain evidence="3">CLIB89</strain>
        <strain evidence="5">CLIB89(W29)</strain>
    </source>
</reference>
<accession>A0A1D8NCW3</accession>
<dbReference type="KEGG" id="yli:2910525"/>
<dbReference type="VEuPathDB" id="FungiDB:YALI1_D02852g"/>
<organism evidence="3 5">
    <name type="scientific">Yarrowia lipolytica</name>
    <name type="common">Candida lipolytica</name>
    <dbReference type="NCBI Taxonomy" id="4952"/>
    <lineage>
        <taxon>Eukaryota</taxon>
        <taxon>Fungi</taxon>
        <taxon>Dikarya</taxon>
        <taxon>Ascomycota</taxon>
        <taxon>Saccharomycotina</taxon>
        <taxon>Dipodascomycetes</taxon>
        <taxon>Dipodascales</taxon>
        <taxon>Dipodascales incertae sedis</taxon>
        <taxon>Yarrowia</taxon>
    </lineage>
</organism>
<dbReference type="Pfam" id="PF02214">
    <property type="entry name" value="BTB_2"/>
    <property type="match status" value="1"/>
</dbReference>
<name>A0A1D8NCW3_YARLL</name>
<proteinExistence type="predicted"/>
<reference evidence="4 6" key="2">
    <citation type="submission" date="2018-07" db="EMBL/GenBank/DDBJ databases">
        <title>Draft Genome Assemblies for Five Robust Yarrowia lipolytica Strains Exhibiting High Lipid Production and Pentose Sugar Utilization and Sugar Alcohol Secretion from Undetoxified Lignocellulosic Biomass Hydrolysates.</title>
        <authorList>
            <consortium name="DOE Joint Genome Institute"/>
            <person name="Walker C."/>
            <person name="Ryu S."/>
            <person name="Na H."/>
            <person name="Zane M."/>
            <person name="LaButti K."/>
            <person name="Lipzen A."/>
            <person name="Haridas S."/>
            <person name="Barry K."/>
            <person name="Grigoriev I.V."/>
            <person name="Quarterman J."/>
            <person name="Slininger P."/>
            <person name="Dien B."/>
            <person name="Trinh C.T."/>
        </authorList>
    </citation>
    <scope>NUCLEOTIDE SEQUENCE [LARGE SCALE GENOMIC DNA]</scope>
    <source>
        <strain evidence="4 6">YB392</strain>
    </source>
</reference>
<protein>
    <recommendedName>
        <fullName evidence="2">BTB domain-containing protein</fullName>
    </recommendedName>
</protein>
<dbReference type="GO" id="GO:0051260">
    <property type="term" value="P:protein homooligomerization"/>
    <property type="evidence" value="ECO:0007669"/>
    <property type="project" value="InterPro"/>
</dbReference>
<feature type="compositionally biased region" description="Low complexity" evidence="1">
    <location>
        <begin position="1"/>
        <end position="15"/>
    </location>
</feature>
<feature type="region of interest" description="Disordered" evidence="1">
    <location>
        <begin position="1"/>
        <end position="20"/>
    </location>
</feature>
<dbReference type="OMA" id="TNKACHK"/>
<evidence type="ECO:0000313" key="5">
    <source>
        <dbReference type="Proteomes" id="UP000182444"/>
    </source>
</evidence>
<feature type="domain" description="BTB" evidence="2">
    <location>
        <begin position="40"/>
        <end position="136"/>
    </location>
</feature>
<dbReference type="EMBL" id="KZ859020">
    <property type="protein sequence ID" value="RDW24808.1"/>
    <property type="molecule type" value="Genomic_DNA"/>
</dbReference>
<dbReference type="EMBL" id="CP017556">
    <property type="protein sequence ID" value="AOW03478.1"/>
    <property type="molecule type" value="Genomic_DNA"/>
</dbReference>
<dbReference type="PANTHER" id="PTHR31758:SF2">
    <property type="entry name" value="BTB_POZ DOMAIN-CONTAINING PROTEIN YLR108C"/>
    <property type="match status" value="1"/>
</dbReference>
<dbReference type="Proteomes" id="UP000182444">
    <property type="component" value="Chromosome 1D"/>
</dbReference>
<dbReference type="InterPro" id="IPR000210">
    <property type="entry name" value="BTB/POZ_dom"/>
</dbReference>
<dbReference type="Proteomes" id="UP000256601">
    <property type="component" value="Unassembled WGS sequence"/>
</dbReference>
<dbReference type="PANTHER" id="PTHR31758">
    <property type="entry name" value="BTB/POZ DOMAIN-CONTAINING PROTEIN YLR108C"/>
    <property type="match status" value="1"/>
</dbReference>
<evidence type="ECO:0000256" key="1">
    <source>
        <dbReference type="SAM" id="MobiDB-lite"/>
    </source>
</evidence>
<dbReference type="AlphaFoldDB" id="A0A1D8NCW3"/>
<dbReference type="Gene3D" id="3.30.710.10">
    <property type="entry name" value="Potassium Channel Kv1.1, Chain A"/>
    <property type="match status" value="1"/>
</dbReference>
<dbReference type="InterPro" id="IPR011333">
    <property type="entry name" value="SKP1/BTB/POZ_sf"/>
</dbReference>
<dbReference type="VEuPathDB" id="FungiDB:YALI0_D02387g"/>
<sequence length="395" mass="44590">MASTTPQSTSSASSSRVGGTMINPKGNFDPTIPAILPHEQMYAIQVGDQRFTLSGASLSSDGPSYFTEFFLKHKDNPPVLFLDRSPDIFKLIVRHLQGYYIMSSDEATSVYLLIDARYYQLPRLTQQLLSSELMIRIGNESIKVPRTAFDTPGDEQNFFTAGMGVFFGLEHDTSDEVHSQFIRPPPLAIPTVPKRDGKLFKELLAIQLGGFVNIHSEEHREALLRECRYFRFRGLEQKMIRHEIRVDPIRKKKEISLFLKNLDVKKIELVDGVVMYKRPFVDTELMDLVFQVPDEAVLSVALSRVSFYGATKIKLDKIAKLHGLTFGAVDLENAHLEISGSQAAVEVQKRGKSDSHTFLTKSVWRFKDGGSGELVLLKGEGYLSEGEFNRTREFF</sequence>